<evidence type="ECO:0000259" key="2">
    <source>
        <dbReference type="PROSITE" id="PS51208"/>
    </source>
</evidence>
<geneLocation type="plasmid" evidence="3 4">
    <name>unnamed1</name>
</geneLocation>
<dbReference type="RefSeq" id="WP_104925197.1">
    <property type="nucleotide sequence ID" value="NZ_CP019063.1"/>
</dbReference>
<evidence type="ECO:0000313" key="4">
    <source>
        <dbReference type="Proteomes" id="UP000239197"/>
    </source>
</evidence>
<dbReference type="AlphaFoldDB" id="A0A2L1UY34"/>
<sequence>MTRLHRATGGCARFVCTFLLLSLVSVSSAIAQSAGCTALDNATFSSATFAAQAYQASQFDAGDTLTLTFTDSGAGVNSDITNTDSFGLTNYGMSTFTTYYPTAGSGGTAGTHTYTVTGSQLVSAGLRFRMTTSHGYLSPLTVSCTSATSASTDASLSTLSASQGSLSPAFSSGTSSYNVVVANSVTHISLTPTTRNNTATVTVNGVSVTSGSASGSVALSEGNNTLSVVVTAGDGTTTSAYTVVVQRSGQAPVAGSDSTSVAFNSSNNAITLPLSGGTATSVAVTSPPAHGSVVITGTTATYTPVSNYSGADSFSYTASNTWGTSTPATISLTISAPTITLSPATLAAATSGTTYAQTFTASGGSGNYSFSISGTLPPGLTFTPGGELSGIPAAAGSYHFTIIAQDTANAASGTQNYTITVSGQAPVANAVSTTVTGNSSNNAIVPALSGGAAASVTVATAPLHGTAVASGTSLSYTPVAGYSGTDTFTYTASNNWGTSAPATVSIHVTNVTLSFTPASGTLSSATVGTPWSQTITASSGTSPYTYSASGLPTGLTISASTGEISGTPTVSGSYTIQVSAADNAGITGTVSYQLTVAGQAPVVSAVSSTVAANTRENLIEPMLSGGAVTSLAIVQQPAHGTARIQSLKIRYTPVAGYSGSDSFIYSASNNFGAAQATVTLNVTATTLAFTPASGALPEGRAGTSYRQTFSTSGGTAPYQFRISGVLPAGLALAGDTLSGTPAAAGNSNFTLTATDASGVTSQVTYTLNIISAEPVGASHTASVLAGKSVRVNLTESATGGPFTGARLVDLPPKTLGNATLGESENNVYLDFDAASQASGTVALRYVLLTQDSQSAPATVTFTIAGRPDPSKDPDVLGLVSAQIQSAQNFARAQIRNFSDRLETLHNPASVHSGMNGIRFNMPSSKKERGLDDTLWNSAWENNRQTPELPQLTDKTSAQHPLNRNNSRINYWTGGFVDFGHSGKDGASFSHTLVGISTGADYQFTPEFTAGMGIGFGRDVSDIGDSGSRSNGRSVSSAFYGSYHPDNYFIDGLIGYSHLDYDSRRYVTEMDHFARGDRGGYQVFGAVTTGYDYRLPDLLISPYGRLQLSRTRLNSYTESNADAYDLAFASQVLNDVTGAVGIRTQYALPLTWSMLRWQSRVEYTHAFSDQGRARLGYADSGNDSWSAEVFGDSQENIVLGMGLDFLLPHNITPGIAYQGTLGLDAARSRSQMIMVRVNIGF</sequence>
<dbReference type="Gene3D" id="2.40.128.130">
    <property type="entry name" value="Autotransporter beta-domain"/>
    <property type="match status" value="1"/>
</dbReference>
<dbReference type="InterPro" id="IPR025883">
    <property type="entry name" value="Cadherin-like_domain"/>
</dbReference>
<feature type="chain" id="PRO_5014707800" description="Autotransporter domain-containing protein" evidence="1">
    <location>
        <begin position="32"/>
        <end position="1240"/>
    </location>
</feature>
<proteinExistence type="predicted"/>
<feature type="signal peptide" evidence="1">
    <location>
        <begin position="1"/>
        <end position="31"/>
    </location>
</feature>
<dbReference type="InterPro" id="IPR013783">
    <property type="entry name" value="Ig-like_fold"/>
</dbReference>
<dbReference type="OrthoDB" id="5720638at2"/>
<evidence type="ECO:0000313" key="3">
    <source>
        <dbReference type="EMBL" id="AVF37859.1"/>
    </source>
</evidence>
<gene>
    <name evidence="3" type="ORF">BV494_23540</name>
</gene>
<dbReference type="Pfam" id="PF12733">
    <property type="entry name" value="Cadherin-like"/>
    <property type="match status" value="1"/>
</dbReference>
<reference evidence="4" key="1">
    <citation type="submission" date="2017-01" db="EMBL/GenBank/DDBJ databases">
        <title>Genome sequence of Rouxiella sp. ERMR1:05.</title>
        <authorList>
            <person name="Kumar R."/>
            <person name="Singh D."/>
            <person name="Kumar S."/>
        </authorList>
    </citation>
    <scope>NUCLEOTIDE SEQUENCE [LARGE SCALE GENOMIC DNA]</scope>
    <source>
        <strain evidence="4">ERMR1:05</strain>
        <plasmid evidence="4">unnamed1</plasmid>
    </source>
</reference>
<dbReference type="InterPro" id="IPR005546">
    <property type="entry name" value="Autotransporte_beta"/>
</dbReference>
<keyword evidence="1" id="KW-0732">Signal</keyword>
<dbReference type="SMART" id="SM00869">
    <property type="entry name" value="Autotransporter"/>
    <property type="match status" value="1"/>
</dbReference>
<dbReference type="SUPFAM" id="SSF49313">
    <property type="entry name" value="Cadherin-like"/>
    <property type="match status" value="3"/>
</dbReference>
<dbReference type="Pfam" id="PF05345">
    <property type="entry name" value="He_PIG"/>
    <property type="match status" value="3"/>
</dbReference>
<feature type="domain" description="Autotransporter" evidence="2">
    <location>
        <begin position="963"/>
        <end position="1240"/>
    </location>
</feature>
<protein>
    <recommendedName>
        <fullName evidence="2">Autotransporter domain-containing protein</fullName>
    </recommendedName>
</protein>
<dbReference type="KEGG" id="rox:BV494_23540"/>
<dbReference type="GO" id="GO:0005509">
    <property type="term" value="F:calcium ion binding"/>
    <property type="evidence" value="ECO:0007669"/>
    <property type="project" value="InterPro"/>
</dbReference>
<dbReference type="Gene3D" id="2.60.40.3440">
    <property type="match status" value="2"/>
</dbReference>
<dbReference type="GO" id="GO:0016020">
    <property type="term" value="C:membrane"/>
    <property type="evidence" value="ECO:0007669"/>
    <property type="project" value="InterPro"/>
</dbReference>
<name>A0A2L1UY34_9GAMM</name>
<dbReference type="SUPFAM" id="SSF103515">
    <property type="entry name" value="Autotransporter"/>
    <property type="match status" value="1"/>
</dbReference>
<dbReference type="Pfam" id="PF03797">
    <property type="entry name" value="Autotransporter"/>
    <property type="match status" value="1"/>
</dbReference>
<dbReference type="InterPro" id="IPR015919">
    <property type="entry name" value="Cadherin-like_sf"/>
</dbReference>
<keyword evidence="4" id="KW-1185">Reference proteome</keyword>
<dbReference type="PROSITE" id="PS51208">
    <property type="entry name" value="AUTOTRANSPORTER"/>
    <property type="match status" value="1"/>
</dbReference>
<evidence type="ECO:0000256" key="1">
    <source>
        <dbReference type="SAM" id="SignalP"/>
    </source>
</evidence>
<organism evidence="3 4">
    <name type="scientific">Rahnella sikkimica</name>
    <dbReference type="NCBI Taxonomy" id="1805933"/>
    <lineage>
        <taxon>Bacteria</taxon>
        <taxon>Pseudomonadati</taxon>
        <taxon>Pseudomonadota</taxon>
        <taxon>Gammaproteobacteria</taxon>
        <taxon>Enterobacterales</taxon>
        <taxon>Yersiniaceae</taxon>
        <taxon>Rahnella</taxon>
    </lineage>
</organism>
<dbReference type="Gene3D" id="2.60.40.10">
    <property type="entry name" value="Immunoglobulins"/>
    <property type="match status" value="3"/>
</dbReference>
<dbReference type="Proteomes" id="UP000239197">
    <property type="component" value="Plasmid unnamed1"/>
</dbReference>
<dbReference type="Pfam" id="PF17963">
    <property type="entry name" value="Big_9"/>
    <property type="match status" value="3"/>
</dbReference>
<dbReference type="InterPro" id="IPR036709">
    <property type="entry name" value="Autotransporte_beta_dom_sf"/>
</dbReference>
<dbReference type="PANTHER" id="PTHR37494">
    <property type="entry name" value="HEMAGGLUTININ"/>
    <property type="match status" value="1"/>
</dbReference>
<dbReference type="EMBL" id="CP019063">
    <property type="protein sequence ID" value="AVF37859.1"/>
    <property type="molecule type" value="Genomic_DNA"/>
</dbReference>
<keyword evidence="3" id="KW-0614">Plasmid</keyword>
<accession>A0A2L1UY34</accession>
<dbReference type="PANTHER" id="PTHR37494:SF1">
    <property type="entry name" value="STAPHYLOCOCCUS AUREUS SURFACE PROTEIN A"/>
    <property type="match status" value="1"/>
</dbReference>